<dbReference type="GO" id="GO:0006298">
    <property type="term" value="P:mismatch repair"/>
    <property type="evidence" value="ECO:0007669"/>
    <property type="project" value="TreeGrafter"/>
</dbReference>
<dbReference type="InterPro" id="IPR029063">
    <property type="entry name" value="SAM-dependent_MTases_sf"/>
</dbReference>
<keyword evidence="5" id="KW-0235">DNA replication</keyword>
<dbReference type="PRINTS" id="PR00505">
    <property type="entry name" value="D12N6MTFRASE"/>
</dbReference>
<comment type="similarity">
    <text evidence="1 9">Belongs to the N(4)/N(6)-methyltransferase family.</text>
</comment>
<feature type="region of interest" description="Disordered" evidence="10">
    <location>
        <begin position="277"/>
        <end position="301"/>
    </location>
</feature>
<evidence type="ECO:0000256" key="9">
    <source>
        <dbReference type="RuleBase" id="RU361257"/>
    </source>
</evidence>
<dbReference type="PANTHER" id="PTHR30481">
    <property type="entry name" value="DNA ADENINE METHYLASE"/>
    <property type="match status" value="1"/>
</dbReference>
<protein>
    <recommendedName>
        <fullName evidence="9">Site-specific DNA-methyltransferase (adenine-specific)</fullName>
        <ecNumber evidence="9">2.1.1.72</ecNumber>
    </recommendedName>
</protein>
<dbReference type="PANTHER" id="PTHR30481:SF3">
    <property type="entry name" value="DNA ADENINE METHYLASE"/>
    <property type="match status" value="1"/>
</dbReference>
<gene>
    <name evidence="11" type="primary">dam</name>
    <name evidence="11" type="ORF">NCTC11645_00252</name>
</gene>
<dbReference type="GO" id="GO:0006260">
    <property type="term" value="P:DNA replication"/>
    <property type="evidence" value="ECO:0007669"/>
    <property type="project" value="UniProtKB-KW"/>
</dbReference>
<dbReference type="Gene3D" id="3.40.50.150">
    <property type="entry name" value="Vaccinia Virus protein VP39"/>
    <property type="match status" value="1"/>
</dbReference>
<organism evidence="11 12">
    <name type="scientific">Grimontia hollisae</name>
    <name type="common">Vibrio hollisae</name>
    <dbReference type="NCBI Taxonomy" id="673"/>
    <lineage>
        <taxon>Bacteria</taxon>
        <taxon>Pseudomonadati</taxon>
        <taxon>Pseudomonadota</taxon>
        <taxon>Gammaproteobacteria</taxon>
        <taxon>Vibrionales</taxon>
        <taxon>Vibrionaceae</taxon>
        <taxon>Grimontia</taxon>
    </lineage>
</organism>
<dbReference type="Proteomes" id="UP000254512">
    <property type="component" value="Unassembled WGS sequence"/>
</dbReference>
<dbReference type="SUPFAM" id="SSF53335">
    <property type="entry name" value="S-adenosyl-L-methionine-dependent methyltransferases"/>
    <property type="match status" value="1"/>
</dbReference>
<evidence type="ECO:0000256" key="4">
    <source>
        <dbReference type="ARBA" id="ARBA00022691"/>
    </source>
</evidence>
<feature type="compositionally biased region" description="Low complexity" evidence="10">
    <location>
        <begin position="283"/>
        <end position="301"/>
    </location>
</feature>
<evidence type="ECO:0000256" key="3">
    <source>
        <dbReference type="ARBA" id="ARBA00022679"/>
    </source>
</evidence>
<dbReference type="STRING" id="673.AL542_08360"/>
<dbReference type="PROSITE" id="PS00092">
    <property type="entry name" value="N6_MTASE"/>
    <property type="match status" value="1"/>
</dbReference>
<evidence type="ECO:0000256" key="1">
    <source>
        <dbReference type="ARBA" id="ARBA00006594"/>
    </source>
</evidence>
<dbReference type="Pfam" id="PF02086">
    <property type="entry name" value="MethyltransfD12"/>
    <property type="match status" value="1"/>
</dbReference>
<evidence type="ECO:0000313" key="11">
    <source>
        <dbReference type="EMBL" id="STO55950.1"/>
    </source>
</evidence>
<keyword evidence="2 9" id="KW-0489">Methyltransferase</keyword>
<dbReference type="NCBIfam" id="TIGR00571">
    <property type="entry name" value="dam"/>
    <property type="match status" value="1"/>
</dbReference>
<evidence type="ECO:0000256" key="8">
    <source>
        <dbReference type="PIRSR" id="PIRSR000398-1"/>
    </source>
</evidence>
<keyword evidence="4 9" id="KW-0949">S-adenosyl-L-methionine</keyword>
<sequence>MKKHRAFLKWAGGKYSLVEDIRRHLPEGKKLMEPFVGAGSVFLNTDYEQYRLADINPDLINLYNLLKQDPERYIDDAKRLFTPEYNQKSAYLAIREEFNQSKDPYLRSLYFLYMNRHGFNGLCRYNKKGGFNVPFGSYKKPYFPQAELEFFSEKAKKATFVCESYPQSFKRARRGSVIYCDPPYAPLSTTANFTTYASSGFSLDDQALLGEWARKVSIERRVPVLISNHDTALTRSLYHGAHFNMVKVKRTISRNGGGRNKVDELLALFESPELPYSGVTSDTSPISANTNTATNTKPTTI</sequence>
<dbReference type="InterPro" id="IPR002052">
    <property type="entry name" value="DNA_methylase_N6_adenine_CS"/>
</dbReference>
<evidence type="ECO:0000256" key="7">
    <source>
        <dbReference type="ARBA" id="ARBA00047942"/>
    </source>
</evidence>
<dbReference type="GO" id="GO:0009007">
    <property type="term" value="F:site-specific DNA-methyltransferase (adenine-specific) activity"/>
    <property type="evidence" value="ECO:0007669"/>
    <property type="project" value="UniProtKB-UniRule"/>
</dbReference>
<evidence type="ECO:0000256" key="6">
    <source>
        <dbReference type="ARBA" id="ARBA00023125"/>
    </source>
</evidence>
<feature type="binding site" evidence="8">
    <location>
        <position position="14"/>
    </location>
    <ligand>
        <name>S-adenosyl-L-methionine</name>
        <dbReference type="ChEBI" id="CHEBI:59789"/>
    </ligand>
</feature>
<accession>A0A377HI82</accession>
<dbReference type="PIRSF" id="PIRSF000398">
    <property type="entry name" value="M_m6A_EcoRV"/>
    <property type="match status" value="1"/>
</dbReference>
<name>A0A377HI82_GRIHO</name>
<dbReference type="GO" id="GO:1904047">
    <property type="term" value="F:S-adenosyl-L-methionine binding"/>
    <property type="evidence" value="ECO:0007669"/>
    <property type="project" value="TreeGrafter"/>
</dbReference>
<evidence type="ECO:0000256" key="5">
    <source>
        <dbReference type="ARBA" id="ARBA00022705"/>
    </source>
</evidence>
<dbReference type="GO" id="GO:0009307">
    <property type="term" value="P:DNA restriction-modification system"/>
    <property type="evidence" value="ECO:0007669"/>
    <property type="project" value="InterPro"/>
</dbReference>
<dbReference type="EMBL" id="UGHD01000002">
    <property type="protein sequence ID" value="STO55950.1"/>
    <property type="molecule type" value="Genomic_DNA"/>
</dbReference>
<keyword evidence="6" id="KW-0238">DNA-binding</keyword>
<dbReference type="GO" id="GO:0043565">
    <property type="term" value="F:sequence-specific DNA binding"/>
    <property type="evidence" value="ECO:0007669"/>
    <property type="project" value="TreeGrafter"/>
</dbReference>
<dbReference type="EC" id="2.1.1.72" evidence="9"/>
<dbReference type="REBASE" id="421183">
    <property type="entry name" value="M.Gho11645Dam"/>
</dbReference>
<evidence type="ECO:0000313" key="12">
    <source>
        <dbReference type="Proteomes" id="UP000254512"/>
    </source>
</evidence>
<comment type="catalytic activity">
    <reaction evidence="7 9">
        <text>a 2'-deoxyadenosine in DNA + S-adenosyl-L-methionine = an N(6)-methyl-2'-deoxyadenosine in DNA + S-adenosyl-L-homocysteine + H(+)</text>
        <dbReference type="Rhea" id="RHEA:15197"/>
        <dbReference type="Rhea" id="RHEA-COMP:12418"/>
        <dbReference type="Rhea" id="RHEA-COMP:12419"/>
        <dbReference type="ChEBI" id="CHEBI:15378"/>
        <dbReference type="ChEBI" id="CHEBI:57856"/>
        <dbReference type="ChEBI" id="CHEBI:59789"/>
        <dbReference type="ChEBI" id="CHEBI:90615"/>
        <dbReference type="ChEBI" id="CHEBI:90616"/>
        <dbReference type="EC" id="2.1.1.72"/>
    </reaction>
</comment>
<evidence type="ECO:0000256" key="10">
    <source>
        <dbReference type="SAM" id="MobiDB-lite"/>
    </source>
</evidence>
<dbReference type="InterPro" id="IPR023095">
    <property type="entry name" value="Ade_MeTrfase_dom_2"/>
</dbReference>
<evidence type="ECO:0000256" key="2">
    <source>
        <dbReference type="ARBA" id="ARBA00022603"/>
    </source>
</evidence>
<dbReference type="InterPro" id="IPR012263">
    <property type="entry name" value="M_m6A_EcoRV"/>
</dbReference>
<dbReference type="Gene3D" id="1.10.1020.10">
    <property type="entry name" value="Adenine-specific Methyltransferase, Domain 2"/>
    <property type="match status" value="1"/>
</dbReference>
<feature type="binding site" evidence="8">
    <location>
        <position position="181"/>
    </location>
    <ligand>
        <name>S-adenosyl-L-methionine</name>
        <dbReference type="ChEBI" id="CHEBI:59789"/>
    </ligand>
</feature>
<dbReference type="GO" id="GO:0032259">
    <property type="term" value="P:methylation"/>
    <property type="evidence" value="ECO:0007669"/>
    <property type="project" value="UniProtKB-KW"/>
</dbReference>
<dbReference type="FunFam" id="1.10.1020.10:FF:000001">
    <property type="entry name" value="Site-specific DNA-methyltransferase (adenine-specific)"/>
    <property type="match status" value="1"/>
</dbReference>
<feature type="binding site" evidence="8">
    <location>
        <position position="54"/>
    </location>
    <ligand>
        <name>S-adenosyl-L-methionine</name>
        <dbReference type="ChEBI" id="CHEBI:59789"/>
    </ligand>
</feature>
<dbReference type="InterPro" id="IPR012327">
    <property type="entry name" value="MeTrfase_D12"/>
</dbReference>
<reference evidence="11 12" key="1">
    <citation type="submission" date="2018-06" db="EMBL/GenBank/DDBJ databases">
        <authorList>
            <consortium name="Pathogen Informatics"/>
            <person name="Doyle S."/>
        </authorList>
    </citation>
    <scope>NUCLEOTIDE SEQUENCE [LARGE SCALE GENOMIC DNA]</scope>
    <source>
        <strain evidence="11 12">NCTC11645</strain>
    </source>
</reference>
<dbReference type="RefSeq" id="WP_115659294.1">
    <property type="nucleotide sequence ID" value="NZ_UGHD01000002.1"/>
</dbReference>
<keyword evidence="3 9" id="KW-0808">Transferase</keyword>
<feature type="binding site" evidence="8">
    <location>
        <position position="10"/>
    </location>
    <ligand>
        <name>S-adenosyl-L-methionine</name>
        <dbReference type="ChEBI" id="CHEBI:59789"/>
    </ligand>
</feature>
<proteinExistence type="inferred from homology"/>
<dbReference type="AlphaFoldDB" id="A0A377HI82"/>